<evidence type="ECO:0000256" key="2">
    <source>
        <dbReference type="ARBA" id="ARBA00022448"/>
    </source>
</evidence>
<evidence type="ECO:0000256" key="3">
    <source>
        <dbReference type="ARBA" id="ARBA00022692"/>
    </source>
</evidence>
<evidence type="ECO:0000256" key="8">
    <source>
        <dbReference type="ARBA" id="ARBA00023295"/>
    </source>
</evidence>
<feature type="transmembrane region" description="Helical" evidence="11">
    <location>
        <begin position="1125"/>
        <end position="1144"/>
    </location>
</feature>
<dbReference type="CDD" id="cd11333">
    <property type="entry name" value="AmyAc_SI_OligoGlu_DGase"/>
    <property type="match status" value="1"/>
</dbReference>
<keyword evidence="6 11" id="KW-1133">Transmembrane helix</keyword>
<proteinExistence type="predicted"/>
<dbReference type="SMART" id="SM00642">
    <property type="entry name" value="Aamy"/>
    <property type="match status" value="1"/>
</dbReference>
<dbReference type="GO" id="GO:0016052">
    <property type="term" value="P:carbohydrate catabolic process"/>
    <property type="evidence" value="ECO:0007669"/>
    <property type="project" value="UniProtKB-ARBA"/>
</dbReference>
<dbReference type="Pfam" id="PF00324">
    <property type="entry name" value="AA_permease"/>
    <property type="match status" value="1"/>
</dbReference>
<dbReference type="PANTHER" id="PTHR43341:SF3">
    <property type="entry name" value="AMINO-ACID PERMEASE PB1C11.02-RELATED"/>
    <property type="match status" value="1"/>
</dbReference>
<dbReference type="EMBL" id="DF238798">
    <property type="protein sequence ID" value="GAC95851.1"/>
    <property type="molecule type" value="Genomic_DNA"/>
</dbReference>
<dbReference type="Pfam" id="PF00128">
    <property type="entry name" value="Alpha-amylase"/>
    <property type="match status" value="1"/>
</dbReference>
<protein>
    <submittedName>
        <fullName evidence="13">Alpha-glucosidase</fullName>
    </submittedName>
</protein>
<dbReference type="GO" id="GO:0015171">
    <property type="term" value="F:amino acid transmembrane transporter activity"/>
    <property type="evidence" value="ECO:0007669"/>
    <property type="project" value="TreeGrafter"/>
</dbReference>
<dbReference type="FunFam" id="3.90.400.10:FF:000002">
    <property type="entry name" value="Sucrose isomerase"/>
    <property type="match status" value="1"/>
</dbReference>
<feature type="region of interest" description="Disordered" evidence="10">
    <location>
        <begin position="442"/>
        <end position="467"/>
    </location>
</feature>
<feature type="transmembrane region" description="Helical" evidence="11">
    <location>
        <begin position="840"/>
        <end position="860"/>
    </location>
</feature>
<feature type="domain" description="Glycosyl hydrolase family 13 catalytic" evidence="12">
    <location>
        <begin position="26"/>
        <end position="447"/>
    </location>
</feature>
<dbReference type="SUPFAM" id="SSF51445">
    <property type="entry name" value="(Trans)glycosidases"/>
    <property type="match status" value="1"/>
</dbReference>
<evidence type="ECO:0000256" key="11">
    <source>
        <dbReference type="SAM" id="Phobius"/>
    </source>
</evidence>
<dbReference type="Proteomes" id="UP000014071">
    <property type="component" value="Unassembled WGS sequence"/>
</dbReference>
<evidence type="ECO:0000256" key="5">
    <source>
        <dbReference type="ARBA" id="ARBA00022970"/>
    </source>
</evidence>
<keyword evidence="14" id="KW-1185">Reference proteome</keyword>
<dbReference type="FunFam" id="3.20.20.80:FF:000087">
    <property type="entry name" value="Oligo-1,6-glucosidase IMA1"/>
    <property type="match status" value="1"/>
</dbReference>
<dbReference type="GO" id="GO:0090599">
    <property type="term" value="F:alpha-glucosidase activity"/>
    <property type="evidence" value="ECO:0007669"/>
    <property type="project" value="UniProtKB-ARBA"/>
</dbReference>
<feature type="compositionally biased region" description="Polar residues" evidence="10">
    <location>
        <begin position="448"/>
        <end position="465"/>
    </location>
</feature>
<feature type="region of interest" description="Disordered" evidence="10">
    <location>
        <begin position="1184"/>
        <end position="1230"/>
    </location>
</feature>
<feature type="transmembrane region" description="Helical" evidence="11">
    <location>
        <begin position="698"/>
        <end position="714"/>
    </location>
</feature>
<evidence type="ECO:0000256" key="6">
    <source>
        <dbReference type="ARBA" id="ARBA00022989"/>
    </source>
</evidence>
<evidence type="ECO:0000256" key="4">
    <source>
        <dbReference type="ARBA" id="ARBA00022801"/>
    </source>
</evidence>
<evidence type="ECO:0000256" key="1">
    <source>
        <dbReference type="ARBA" id="ARBA00004141"/>
    </source>
</evidence>
<evidence type="ECO:0000256" key="9">
    <source>
        <dbReference type="ARBA" id="ARBA00026248"/>
    </source>
</evidence>
<dbReference type="AlphaFoldDB" id="R9P3E2"/>
<dbReference type="eggNOG" id="KOG0471">
    <property type="taxonomic scope" value="Eukaryota"/>
</dbReference>
<keyword evidence="8" id="KW-0326">Glycosidase</keyword>
<dbReference type="GO" id="GO:0000023">
    <property type="term" value="P:maltose metabolic process"/>
    <property type="evidence" value="ECO:0007669"/>
    <property type="project" value="UniProtKB-KW"/>
</dbReference>
<dbReference type="Gene3D" id="3.90.400.10">
    <property type="entry name" value="Oligo-1,6-glucosidase, Domain 2"/>
    <property type="match status" value="1"/>
</dbReference>
<dbReference type="STRING" id="1305764.R9P3E2"/>
<dbReference type="OrthoDB" id="3900342at2759"/>
<gene>
    <name evidence="13" type="ORF">PHSY_003428</name>
</gene>
<dbReference type="InterPro" id="IPR050524">
    <property type="entry name" value="APC_YAT"/>
</dbReference>
<dbReference type="InterPro" id="IPR045857">
    <property type="entry name" value="O16G_dom_2"/>
</dbReference>
<dbReference type="GO" id="GO:0016020">
    <property type="term" value="C:membrane"/>
    <property type="evidence" value="ECO:0007669"/>
    <property type="project" value="UniProtKB-SubCell"/>
</dbReference>
<dbReference type="Gene3D" id="1.20.1740.10">
    <property type="entry name" value="Amino acid/polyamine transporter I"/>
    <property type="match status" value="1"/>
</dbReference>
<dbReference type="eggNOG" id="KOG1286">
    <property type="taxonomic scope" value="Eukaryota"/>
</dbReference>
<feature type="transmembrane region" description="Helical" evidence="11">
    <location>
        <begin position="1095"/>
        <end position="1113"/>
    </location>
</feature>
<evidence type="ECO:0000256" key="10">
    <source>
        <dbReference type="SAM" id="MobiDB-lite"/>
    </source>
</evidence>
<evidence type="ECO:0000256" key="7">
    <source>
        <dbReference type="ARBA" id="ARBA00023136"/>
    </source>
</evidence>
<sequence length="1230" mass="137343">MPSNQLASPPAGDNRTFWFRDAVVYQIWPASYKDSNNDGIGDIQGIISTLNYVKSLGVDTIWLSPMYDSPQIDMGYDISDYQNVYPPYGTLQDMDELIRECHARGIKLILDLVINHTSDQHAWFQEAKKSKDNAKRDWYIWRPAKYDAKTGERRPPNNWRGALNQSAWTWDEATQEYYLHLFTPQQPDLNWTNDECRRTLYSDTIEFWLKRGINGFRVDTVNLYSKPMDFPDAPITDVNAEWQIGDTVFCNGPRMHEYLQEMGAIFAKYDAMTVGELPSTPNIQDVLRYISAERNELSQVFQFDISILGRDENDFYATHPFTLQELKEVVEKWQRYTEGTDAWPTVFLENHDLPRAINKYASDKQEFITASGKMLALMESGLTGTLYIYQGQEIGMTNVPTSWGHEEYKDVIAVNYYRDAETRSGGDATVLKKTLDDINRQGRDSARTPVQWNSKPNGGFSTDPNTVPWMRTNDNFTSINVAAQEKDDQSVLAFYRKVLALRKQYASLLARGGFRLLDRENQQLFKYMKIAEGGKDDDAGERAFAVLNFSDLPQEYTVPEEAGGSKATMLVETLEKDPSSNRPCGFTCALLGLEDKVEEPTLIFFNHDHTPWPDCLHNMGNSVEDHRNDIVVDQLAGVRPPMTTTASIATSELGKEASEKLSKVGSQTTSTELGSAHPPITDAALQQVRLRRALGERTIQMIALAGTIGTGLFLGSGKALATSGPLSILISYSLVGVIVYLTLVALGEMSAFVPTSGGFGVFASRFCSSHGGFSVNINYVLNDAISVASDLTASQILLRYWVSEHVFPGWALSLIFLAFLVAANAISVRGYAELEYVLSLLKITTIVVFIIVGIVVNAGVNDTKSYLGFKYWTIGDAPFVGGFGGWVSSFVTASFAFGGTESLCITAGETRNPAKTIPKTIRNVFWRILLFYILALFIIGIDIPYNMPGLKSKSAAVSPFTLVFQQVGSHGAASFMNAVVMTSALSAANHAAYAGTRILHSMAVNGQAPKIFATVSKTTRVPWVALACVMSVSGLCFGSSYIGAGDLWNWLQNLVGVSNQLSWAAIGVSSIRFHKAVIRQGKESSLVYKNWTQPWGPYVVVIGSVLMILVQGWTAFKPFNVSDFFSYYIELAFFALAFVGWKLWKGTKLIPIEEIDLYTDTVQYERDLRRRRRDLIREGAGDKLPVLLEDEEDQEQDNEEQAEVEQEQKHESKKEKVRAVASRASQYLCF</sequence>
<evidence type="ECO:0000259" key="12">
    <source>
        <dbReference type="SMART" id="SM00642"/>
    </source>
</evidence>
<feature type="transmembrane region" description="Helical" evidence="11">
    <location>
        <begin position="1023"/>
        <end position="1044"/>
    </location>
</feature>
<reference evidence="14" key="1">
    <citation type="journal article" date="2013" name="Genome Announc.">
        <title>Draft genome sequence of the basidiomycetous yeast-like fungus Pseudozyma hubeiensis SY62, which produces an abundant amount of the biosurfactant mannosylerythritol lipids.</title>
        <authorList>
            <person name="Konishi M."/>
            <person name="Hatada Y."/>
            <person name="Horiuchi J."/>
        </authorList>
    </citation>
    <scope>NUCLEOTIDE SEQUENCE [LARGE SCALE GENOMIC DNA]</scope>
    <source>
        <strain evidence="14">SY62</strain>
    </source>
</reference>
<evidence type="ECO:0000313" key="13">
    <source>
        <dbReference type="EMBL" id="GAC95851.1"/>
    </source>
</evidence>
<feature type="compositionally biased region" description="Basic and acidic residues" evidence="10">
    <location>
        <begin position="1206"/>
        <end position="1218"/>
    </location>
</feature>
<dbReference type="FunFam" id="1.20.1740.10:FF:000001">
    <property type="entry name" value="Amino acid permease"/>
    <property type="match status" value="1"/>
</dbReference>
<feature type="compositionally biased region" description="Acidic residues" evidence="10">
    <location>
        <begin position="1188"/>
        <end position="1205"/>
    </location>
</feature>
<accession>R9P3E2</accession>
<dbReference type="InterPro" id="IPR013780">
    <property type="entry name" value="Glyco_hydro_b"/>
</dbReference>
<comment type="subcellular location">
    <subcellularLocation>
        <location evidence="1">Membrane</location>
        <topology evidence="1">Multi-pass membrane protein</topology>
    </subcellularLocation>
</comment>
<dbReference type="InterPro" id="IPR004841">
    <property type="entry name" value="AA-permease/SLC12A_dom"/>
</dbReference>
<keyword evidence="2" id="KW-0813">Transport</keyword>
<dbReference type="InterPro" id="IPR004840">
    <property type="entry name" value="Amino_acid_permease_CS"/>
</dbReference>
<name>R9P3E2_PSEHS</name>
<dbReference type="RefSeq" id="XP_012189438.1">
    <property type="nucleotide sequence ID" value="XM_012334048.1"/>
</dbReference>
<feature type="transmembrane region" description="Helical" evidence="11">
    <location>
        <begin position="807"/>
        <end position="828"/>
    </location>
</feature>
<dbReference type="PANTHER" id="PTHR43341">
    <property type="entry name" value="AMINO ACID PERMEASE"/>
    <property type="match status" value="1"/>
</dbReference>
<dbReference type="Gene3D" id="3.20.20.80">
    <property type="entry name" value="Glycosidases"/>
    <property type="match status" value="1"/>
</dbReference>
<dbReference type="InterPro" id="IPR006047">
    <property type="entry name" value="GH13_cat_dom"/>
</dbReference>
<organism evidence="13 14">
    <name type="scientific">Pseudozyma hubeiensis (strain SY62)</name>
    <name type="common">Yeast</name>
    <dbReference type="NCBI Taxonomy" id="1305764"/>
    <lineage>
        <taxon>Eukaryota</taxon>
        <taxon>Fungi</taxon>
        <taxon>Dikarya</taxon>
        <taxon>Basidiomycota</taxon>
        <taxon>Ustilaginomycotina</taxon>
        <taxon>Ustilaginomycetes</taxon>
        <taxon>Ustilaginales</taxon>
        <taxon>Ustilaginaceae</taxon>
        <taxon>Pseudozyma</taxon>
    </lineage>
</organism>
<keyword evidence="7 11" id="KW-0472">Membrane</keyword>
<dbReference type="HOGENOM" id="CLU_267765_0_0_1"/>
<feature type="transmembrane region" description="Helical" evidence="11">
    <location>
        <begin position="726"/>
        <end position="746"/>
    </location>
</feature>
<keyword evidence="9" id="KW-0462">Maltose metabolism</keyword>
<feature type="transmembrane region" description="Helical" evidence="11">
    <location>
        <begin position="924"/>
        <end position="945"/>
    </location>
</feature>
<keyword evidence="5" id="KW-0029">Amino-acid transport</keyword>
<dbReference type="InterPro" id="IPR017853">
    <property type="entry name" value="GH"/>
</dbReference>
<dbReference type="GeneID" id="24108717"/>
<keyword evidence="3 11" id="KW-0812">Transmembrane</keyword>
<keyword evidence="4" id="KW-0378">Hydrolase</keyword>
<evidence type="ECO:0000313" key="14">
    <source>
        <dbReference type="Proteomes" id="UP000014071"/>
    </source>
</evidence>
<dbReference type="PROSITE" id="PS00218">
    <property type="entry name" value="AMINO_ACID_PERMEASE_1"/>
    <property type="match status" value="1"/>
</dbReference>
<dbReference type="Gene3D" id="2.60.40.1180">
    <property type="entry name" value="Golgi alpha-mannosidase II"/>
    <property type="match status" value="1"/>
</dbReference>